<evidence type="ECO:0008006" key="4">
    <source>
        <dbReference type="Google" id="ProtNLM"/>
    </source>
</evidence>
<comment type="caution">
    <text evidence="2">The sequence shown here is derived from an EMBL/GenBank/DDBJ whole genome shotgun (WGS) entry which is preliminary data.</text>
</comment>
<dbReference type="AlphaFoldDB" id="A0A0B2WTH0"/>
<sequence length="755" mass="85303">MPKNRNKNKKAASAGNSKGPSKRRDHVIEKYDMEQSQQRLLREGFHPAVTSKTPEQVEKAWLARVDRLIDRPTRDEFVGQMGPSSQSSYTRCLTTAMLLMRHESKYAHPVKKTARPGQDLLATMLSTVDIGGEIANAIFQQGRRSVFNAAITSLATWHAVAHCAKTWDFNASDERTFGSSGVMMAVAPECTIGELNMANDLDPYGMDSSNILSSWYKEAMDFEREIYLSIYLIHGRLAGTLRRGKASQQKRQGHKIIPVEFMSDEIVSVVKKIQETRYLWGSSQFISSPQGQLFEPPVMFSANRLRRMLKYISGQRTALQVLYFERIPLLDRRMMAVILRGCPNVRMIGIYDCPLIHFGDVLCLLDLIHEVNCKRREAGLPEIKGFDFYPRYNHGTPFQSASSATYGLTWGPHKLDVVQRGFFDVILKAFMKTKKMNLDLLFDKDEAFCEYLGRVPLPPLAVPTFLDALHRYMEVKDGGPKREVIYDLVKPVRLGLDRHMDRDWQNGYMLTLAQNLVFCSSCGYETLEEFYSAAARETQPHRRVCAGCTLQRWLDEEDDHLKSYKKQALDTLYPKWKGLGFNHDAPMPRAAKAIIKLRCTTSERPDTNHTTVDGEGAMYTRQVMLDLLRDNKVHWDSLADLPTLSELLDDGKTWGHFYNKCNNLDVYCRAVRCAAEQGEGGEEGNSLRRSRFDGGVPDTAEELQPSSSLVRGVPCHDIASAVMFHAGLTAKGWGAREKPAGNLGNLGVVNGANFW</sequence>
<reference evidence="2 3" key="1">
    <citation type="journal article" date="2014" name="Proc. Natl. Acad. Sci. U.S.A.">
        <title>Trajectory and genomic determinants of fungal-pathogen speciation and host adaptation.</title>
        <authorList>
            <person name="Hu X."/>
            <person name="Xiao G."/>
            <person name="Zheng P."/>
            <person name="Shang Y."/>
            <person name="Su Y."/>
            <person name="Zhang X."/>
            <person name="Liu X."/>
            <person name="Zhan S."/>
            <person name="St Leger R.J."/>
            <person name="Wang C."/>
        </authorList>
    </citation>
    <scope>NUCLEOTIDE SEQUENCE [LARGE SCALE GENOMIC DNA]</scope>
    <source>
        <strain evidence="2 3">ARSEF 1941</strain>
    </source>
</reference>
<feature type="region of interest" description="Disordered" evidence="1">
    <location>
        <begin position="1"/>
        <end position="26"/>
    </location>
</feature>
<dbReference type="RefSeq" id="XP_040677813.1">
    <property type="nucleotide sequence ID" value="XM_040824101.1"/>
</dbReference>
<dbReference type="HOGENOM" id="CLU_021593_0_0_1"/>
<protein>
    <recommendedName>
        <fullName evidence="4">Ribosomal protein L36</fullName>
    </recommendedName>
</protein>
<dbReference type="GeneID" id="63739758"/>
<gene>
    <name evidence="2" type="ORF">MAM_05303</name>
</gene>
<evidence type="ECO:0000313" key="2">
    <source>
        <dbReference type="EMBL" id="KHN96747.1"/>
    </source>
</evidence>
<dbReference type="Proteomes" id="UP000030816">
    <property type="component" value="Unassembled WGS sequence"/>
</dbReference>
<feature type="region of interest" description="Disordered" evidence="1">
    <location>
        <begin position="679"/>
        <end position="701"/>
    </location>
</feature>
<proteinExistence type="predicted"/>
<dbReference type="OrthoDB" id="5428138at2759"/>
<name>A0A0B2WTH0_METAS</name>
<evidence type="ECO:0000256" key="1">
    <source>
        <dbReference type="SAM" id="MobiDB-lite"/>
    </source>
</evidence>
<dbReference type="EMBL" id="AZHE01000013">
    <property type="protein sequence ID" value="KHN96747.1"/>
    <property type="molecule type" value="Genomic_DNA"/>
</dbReference>
<feature type="compositionally biased region" description="Basic residues" evidence="1">
    <location>
        <begin position="1"/>
        <end position="10"/>
    </location>
</feature>
<accession>A0A0B2WTH0</accession>
<organism evidence="2 3">
    <name type="scientific">Metarhizium album (strain ARSEF 1941)</name>
    <dbReference type="NCBI Taxonomy" id="1081103"/>
    <lineage>
        <taxon>Eukaryota</taxon>
        <taxon>Fungi</taxon>
        <taxon>Dikarya</taxon>
        <taxon>Ascomycota</taxon>
        <taxon>Pezizomycotina</taxon>
        <taxon>Sordariomycetes</taxon>
        <taxon>Hypocreomycetidae</taxon>
        <taxon>Hypocreales</taxon>
        <taxon>Clavicipitaceae</taxon>
        <taxon>Metarhizium</taxon>
    </lineage>
</organism>
<dbReference type="STRING" id="1081103.A0A0B2WTH0"/>
<evidence type="ECO:0000313" key="3">
    <source>
        <dbReference type="Proteomes" id="UP000030816"/>
    </source>
</evidence>
<keyword evidence="3" id="KW-1185">Reference proteome</keyword>